<evidence type="ECO:0000259" key="5">
    <source>
        <dbReference type="PROSITE" id="PS51078"/>
    </source>
</evidence>
<dbReference type="InterPro" id="IPR036388">
    <property type="entry name" value="WH-like_DNA-bd_sf"/>
</dbReference>
<evidence type="ECO:0000256" key="1">
    <source>
        <dbReference type="ARBA" id="ARBA00023015"/>
    </source>
</evidence>
<dbReference type="RefSeq" id="WP_378043486.1">
    <property type="nucleotide sequence ID" value="NZ_JBHLWH010000047.1"/>
</dbReference>
<dbReference type="InterPro" id="IPR050707">
    <property type="entry name" value="HTH_MetabolicPath_Reg"/>
</dbReference>
<gene>
    <name evidence="6" type="ORF">ACFFIO_16320</name>
</gene>
<dbReference type="Proteomes" id="UP001589766">
    <property type="component" value="Unassembled WGS sequence"/>
</dbReference>
<dbReference type="PANTHER" id="PTHR30136:SF24">
    <property type="entry name" value="HTH-TYPE TRANSCRIPTIONAL REPRESSOR ALLR"/>
    <property type="match status" value="1"/>
</dbReference>
<dbReference type="SUPFAM" id="SSF46785">
    <property type="entry name" value="Winged helix' DNA-binding domain"/>
    <property type="match status" value="1"/>
</dbReference>
<reference evidence="6 7" key="1">
    <citation type="submission" date="2024-09" db="EMBL/GenBank/DDBJ databases">
        <authorList>
            <person name="Sun Q."/>
            <person name="Mori K."/>
        </authorList>
    </citation>
    <scope>NUCLEOTIDE SEQUENCE [LARGE SCALE GENOMIC DNA]</scope>
    <source>
        <strain evidence="6 7">CCM 7609</strain>
    </source>
</reference>
<feature type="domain" description="IclR-ED" evidence="5">
    <location>
        <begin position="109"/>
        <end position="292"/>
    </location>
</feature>
<dbReference type="Pfam" id="PF09339">
    <property type="entry name" value="HTH_IclR"/>
    <property type="match status" value="1"/>
</dbReference>
<protein>
    <submittedName>
        <fullName evidence="6">IclR family transcriptional regulator</fullName>
    </submittedName>
</protein>
<feature type="domain" description="HTH iclR-type" evidence="4">
    <location>
        <begin position="47"/>
        <end position="108"/>
    </location>
</feature>
<comment type="caution">
    <text evidence="6">The sequence shown here is derived from an EMBL/GenBank/DDBJ whole genome shotgun (WGS) entry which is preliminary data.</text>
</comment>
<dbReference type="Pfam" id="PF01614">
    <property type="entry name" value="IclR_C"/>
    <property type="match status" value="1"/>
</dbReference>
<sequence>MPPFEDEGGVRPGPDTAEVTEVNVASPAVAAEIATEVSENGGGASGVQSVDRAATVLQILAREGRAGVSEIAAEMGIHKSTASRLLGALVARELVQQDRDRGKYQLGFGILRLAAAIPGRLNLVQEAGPLLQDLATAVKETVNLAVLRSGYAVNVDQALGPSTLATQDWIGSLTPLHATASGKVLLAALSTEDRRQLLQGTRLPRFTSRTITSRAKLEEELLQAAHAGHAVTREEYEIGLSSVAVPVRDHRGAVIASISVSGPAFRFSPDGDPSVLEALHRTGLAASQRMGYSAG</sequence>
<evidence type="ECO:0000256" key="3">
    <source>
        <dbReference type="ARBA" id="ARBA00023163"/>
    </source>
</evidence>
<name>A0ABV6F962_9MICC</name>
<dbReference type="InterPro" id="IPR011991">
    <property type="entry name" value="ArsR-like_HTH"/>
</dbReference>
<accession>A0ABV6F962</accession>
<dbReference type="InterPro" id="IPR029016">
    <property type="entry name" value="GAF-like_dom_sf"/>
</dbReference>
<keyword evidence="1" id="KW-0805">Transcription regulation</keyword>
<dbReference type="PANTHER" id="PTHR30136">
    <property type="entry name" value="HELIX-TURN-HELIX TRANSCRIPTIONAL REGULATOR, ICLR FAMILY"/>
    <property type="match status" value="1"/>
</dbReference>
<dbReference type="InterPro" id="IPR005471">
    <property type="entry name" value="Tscrpt_reg_IclR_N"/>
</dbReference>
<evidence type="ECO:0000313" key="6">
    <source>
        <dbReference type="EMBL" id="MFC0250075.1"/>
    </source>
</evidence>
<dbReference type="InterPro" id="IPR036390">
    <property type="entry name" value="WH_DNA-bd_sf"/>
</dbReference>
<dbReference type="SUPFAM" id="SSF55781">
    <property type="entry name" value="GAF domain-like"/>
    <property type="match status" value="1"/>
</dbReference>
<dbReference type="PROSITE" id="PS51078">
    <property type="entry name" value="ICLR_ED"/>
    <property type="match status" value="1"/>
</dbReference>
<dbReference type="Gene3D" id="1.10.10.10">
    <property type="entry name" value="Winged helix-like DNA-binding domain superfamily/Winged helix DNA-binding domain"/>
    <property type="match status" value="1"/>
</dbReference>
<dbReference type="InterPro" id="IPR014757">
    <property type="entry name" value="Tscrpt_reg_IclR_C"/>
</dbReference>
<keyword evidence="7" id="KW-1185">Reference proteome</keyword>
<organism evidence="6 7">
    <name type="scientific">Citricoccus parietis</name>
    <dbReference type="NCBI Taxonomy" id="592307"/>
    <lineage>
        <taxon>Bacteria</taxon>
        <taxon>Bacillati</taxon>
        <taxon>Actinomycetota</taxon>
        <taxon>Actinomycetes</taxon>
        <taxon>Micrococcales</taxon>
        <taxon>Micrococcaceae</taxon>
        <taxon>Citricoccus</taxon>
    </lineage>
</organism>
<proteinExistence type="predicted"/>
<evidence type="ECO:0000259" key="4">
    <source>
        <dbReference type="PROSITE" id="PS51077"/>
    </source>
</evidence>
<dbReference type="PROSITE" id="PS51077">
    <property type="entry name" value="HTH_ICLR"/>
    <property type="match status" value="1"/>
</dbReference>
<keyword evidence="2" id="KW-0238">DNA-binding</keyword>
<dbReference type="Gene3D" id="3.30.450.40">
    <property type="match status" value="1"/>
</dbReference>
<evidence type="ECO:0000313" key="7">
    <source>
        <dbReference type="Proteomes" id="UP001589766"/>
    </source>
</evidence>
<evidence type="ECO:0000256" key="2">
    <source>
        <dbReference type="ARBA" id="ARBA00023125"/>
    </source>
</evidence>
<dbReference type="CDD" id="cd00090">
    <property type="entry name" value="HTH_ARSR"/>
    <property type="match status" value="1"/>
</dbReference>
<keyword evidence="3" id="KW-0804">Transcription</keyword>
<dbReference type="SMART" id="SM00346">
    <property type="entry name" value="HTH_ICLR"/>
    <property type="match status" value="1"/>
</dbReference>
<dbReference type="EMBL" id="JBHLWH010000047">
    <property type="protein sequence ID" value="MFC0250075.1"/>
    <property type="molecule type" value="Genomic_DNA"/>
</dbReference>